<feature type="compositionally biased region" description="Basic and acidic residues" evidence="1">
    <location>
        <begin position="84"/>
        <end position="93"/>
    </location>
</feature>
<evidence type="ECO:0000256" key="1">
    <source>
        <dbReference type="SAM" id="MobiDB-lite"/>
    </source>
</evidence>
<evidence type="ECO:0000313" key="3">
    <source>
        <dbReference type="Proteomes" id="UP000245119"/>
    </source>
</evidence>
<proteinExistence type="predicted"/>
<comment type="caution">
    <text evidence="2">The sequence shown here is derived from an EMBL/GenBank/DDBJ whole genome shotgun (WGS) entry which is preliminary data.</text>
</comment>
<dbReference type="EMBL" id="PZQS01000012">
    <property type="protein sequence ID" value="PVD20372.1"/>
    <property type="molecule type" value="Genomic_DNA"/>
</dbReference>
<sequence>MAVAAVPALIPSGCGGVLTVLYSCTRCRVAVVYLLGQAEAREGSDVIGRLTNGLAVLPDSVPRLQRKISPPPPPPPLPHPTQPRHVERHGGREGESSQAKILFSRIYVPFAGTSAGWWRSQRPKPVANIAEVFGAISLLRTTPTRCAPMFVTWLVTCARVYRRLALRRRVVRTRHGPGQRSSWALQRVCVVHAPLRIDT</sequence>
<feature type="region of interest" description="Disordered" evidence="1">
    <location>
        <begin position="64"/>
        <end position="93"/>
    </location>
</feature>
<keyword evidence="3" id="KW-1185">Reference proteome</keyword>
<feature type="compositionally biased region" description="Pro residues" evidence="1">
    <location>
        <begin position="69"/>
        <end position="81"/>
    </location>
</feature>
<protein>
    <submittedName>
        <fullName evidence="2">Uncharacterized protein</fullName>
    </submittedName>
</protein>
<organism evidence="2 3">
    <name type="scientific">Pomacea canaliculata</name>
    <name type="common">Golden apple snail</name>
    <dbReference type="NCBI Taxonomy" id="400727"/>
    <lineage>
        <taxon>Eukaryota</taxon>
        <taxon>Metazoa</taxon>
        <taxon>Spiralia</taxon>
        <taxon>Lophotrochozoa</taxon>
        <taxon>Mollusca</taxon>
        <taxon>Gastropoda</taxon>
        <taxon>Caenogastropoda</taxon>
        <taxon>Architaenioglossa</taxon>
        <taxon>Ampullarioidea</taxon>
        <taxon>Ampullariidae</taxon>
        <taxon>Pomacea</taxon>
    </lineage>
</organism>
<evidence type="ECO:0000313" key="2">
    <source>
        <dbReference type="EMBL" id="PVD20372.1"/>
    </source>
</evidence>
<gene>
    <name evidence="2" type="ORF">C0Q70_18526</name>
</gene>
<dbReference type="AlphaFoldDB" id="A0A2T7NGW0"/>
<name>A0A2T7NGW0_POMCA</name>
<accession>A0A2T7NGW0</accession>
<dbReference type="Proteomes" id="UP000245119">
    <property type="component" value="Linkage Group LG12"/>
</dbReference>
<reference evidence="2 3" key="1">
    <citation type="submission" date="2018-04" db="EMBL/GenBank/DDBJ databases">
        <title>The genome of golden apple snail Pomacea canaliculata provides insight into stress tolerance and invasive adaptation.</title>
        <authorList>
            <person name="Liu C."/>
            <person name="Liu B."/>
            <person name="Ren Y."/>
            <person name="Zhang Y."/>
            <person name="Wang H."/>
            <person name="Li S."/>
            <person name="Jiang F."/>
            <person name="Yin L."/>
            <person name="Zhang G."/>
            <person name="Qian W."/>
            <person name="Fan W."/>
        </authorList>
    </citation>
    <scope>NUCLEOTIDE SEQUENCE [LARGE SCALE GENOMIC DNA]</scope>
    <source>
        <strain evidence="2">SZHN2017</strain>
        <tissue evidence="2">Muscle</tissue>
    </source>
</reference>